<dbReference type="OrthoDB" id="2804764at2759"/>
<feature type="region of interest" description="Disordered" evidence="1">
    <location>
        <begin position="739"/>
        <end position="859"/>
    </location>
</feature>
<dbReference type="GeneID" id="63828555"/>
<accession>A0A165FJT8</accession>
<name>A0A165FJT8_9APHY</name>
<dbReference type="STRING" id="1314785.A0A165FJT8"/>
<reference evidence="2 3" key="1">
    <citation type="journal article" date="2016" name="Mol. Biol. Evol.">
        <title>Comparative Genomics of Early-Diverging Mushroom-Forming Fungi Provides Insights into the Origins of Lignocellulose Decay Capabilities.</title>
        <authorList>
            <person name="Nagy L.G."/>
            <person name="Riley R."/>
            <person name="Tritt A."/>
            <person name="Adam C."/>
            <person name="Daum C."/>
            <person name="Floudas D."/>
            <person name="Sun H."/>
            <person name="Yadav J.S."/>
            <person name="Pangilinan J."/>
            <person name="Larsson K.H."/>
            <person name="Matsuura K."/>
            <person name="Barry K."/>
            <person name="Labutti K."/>
            <person name="Kuo R."/>
            <person name="Ohm R.A."/>
            <person name="Bhattacharya S.S."/>
            <person name="Shirouzu T."/>
            <person name="Yoshinaga Y."/>
            <person name="Martin F.M."/>
            <person name="Grigoriev I.V."/>
            <person name="Hibbett D.S."/>
        </authorList>
    </citation>
    <scope>NUCLEOTIDE SEQUENCE [LARGE SCALE GENOMIC DNA]</scope>
    <source>
        <strain evidence="2 3">93-53</strain>
    </source>
</reference>
<feature type="compositionally biased region" description="Polar residues" evidence="1">
    <location>
        <begin position="793"/>
        <end position="810"/>
    </location>
</feature>
<gene>
    <name evidence="2" type="ORF">LAESUDRAFT_748651</name>
</gene>
<dbReference type="RefSeq" id="XP_040766820.1">
    <property type="nucleotide sequence ID" value="XM_040911527.1"/>
</dbReference>
<feature type="region of interest" description="Disordered" evidence="1">
    <location>
        <begin position="557"/>
        <end position="579"/>
    </location>
</feature>
<feature type="region of interest" description="Disordered" evidence="1">
    <location>
        <begin position="622"/>
        <end position="676"/>
    </location>
</feature>
<proteinExistence type="predicted"/>
<evidence type="ECO:0000313" key="3">
    <source>
        <dbReference type="Proteomes" id="UP000076871"/>
    </source>
</evidence>
<dbReference type="InParanoid" id="A0A165FJT8"/>
<feature type="region of interest" description="Disordered" evidence="1">
    <location>
        <begin position="371"/>
        <end position="390"/>
    </location>
</feature>
<organism evidence="2 3">
    <name type="scientific">Laetiporus sulphureus 93-53</name>
    <dbReference type="NCBI Taxonomy" id="1314785"/>
    <lineage>
        <taxon>Eukaryota</taxon>
        <taxon>Fungi</taxon>
        <taxon>Dikarya</taxon>
        <taxon>Basidiomycota</taxon>
        <taxon>Agaricomycotina</taxon>
        <taxon>Agaricomycetes</taxon>
        <taxon>Polyporales</taxon>
        <taxon>Laetiporus</taxon>
    </lineage>
</organism>
<evidence type="ECO:0000256" key="1">
    <source>
        <dbReference type="SAM" id="MobiDB-lite"/>
    </source>
</evidence>
<evidence type="ECO:0000313" key="2">
    <source>
        <dbReference type="EMBL" id="KZT09080.1"/>
    </source>
</evidence>
<dbReference type="EMBL" id="KV427613">
    <property type="protein sequence ID" value="KZT09080.1"/>
    <property type="molecule type" value="Genomic_DNA"/>
</dbReference>
<dbReference type="AlphaFoldDB" id="A0A165FJT8"/>
<feature type="compositionally biased region" description="Low complexity" evidence="1">
    <location>
        <begin position="827"/>
        <end position="846"/>
    </location>
</feature>
<protein>
    <submittedName>
        <fullName evidence="2">Uncharacterized protein</fullName>
    </submittedName>
</protein>
<keyword evidence="3" id="KW-1185">Reference proteome</keyword>
<sequence>MNRVHADHLLSTLFRSRVRMVADEVDDQLGQATREISIEADGRRHNSRLWQHPTTTGSQYALYWRDERRFMCCAGTPRRALAGLRLHSTLALARAPKDLNREKRRTERIHNGDDRTRFLRPQEDIVHEFAADVSGQRRSLQGRRVPLPGAGKRWRRLLRRQTEKHPPLNRTKTNPISFLSFSPSKRDTISTIASAASQATCTTNSTSYKTPADQNISPDSDTDVASLARLPSFFEDTGYAERRPRAPSYTRPATPSPSLFAFYATAPEPAAQQPAKIHTRLPPLRKAKSASTSLFRVGLGRRERKVSCAAALMVEKSQSRVAMDWSEGDAFMCPRNPPPVPPSPTSQKMPQWALGDEDEPLEVPAYVFERRGSEASTSTNSTVASTKSGSSLTERLAAMLPLPLPTKAKRARSKLSLAMTTDSSPESSTGAWSPVTPPGFAFGFPGQVKSECGYGYEEEDARRVGRVLTPEEDPFAKADIAIEGRNEDSREGMTPTPTPMMRRDNERQYKIVPKKMPAVDGGSAAKAYEMMAEDGPDEVSVAWTFPSSCDIVPARTVAANEEEDEEEDRRQAPTPTLMSMMAERDRRLVSRFSTPSSSAEDGEEAGQIEVEAVVEDTVVVEASAPSQTRLPNPARKSLPSPSPFRYEGKRKASVRTVASEPARVQRPGSPFPLMRDLSDGSCRSMRKAGGKVFGLADDSGVDLGMSVSVNVEREAREQEKGLNDPFVLPVAQAVPMTRTECVKSGDMSVRESVSPDAAEERLTPRPPSASSCIHLPSMDSNATVTPSRLRDSVCSSTDPHPRPQSASTFTPKIEPADADAEWDRRTVASSATGRSRSSTFYSARSSVGSVREVPLKDNA</sequence>
<feature type="compositionally biased region" description="Low complexity" evidence="1">
    <location>
        <begin position="374"/>
        <end position="388"/>
    </location>
</feature>
<dbReference type="Proteomes" id="UP000076871">
    <property type="component" value="Unassembled WGS sequence"/>
</dbReference>